<organism evidence="1 2">
    <name type="scientific">Coemansia nantahalensis</name>
    <dbReference type="NCBI Taxonomy" id="2789366"/>
    <lineage>
        <taxon>Eukaryota</taxon>
        <taxon>Fungi</taxon>
        <taxon>Fungi incertae sedis</taxon>
        <taxon>Zoopagomycota</taxon>
        <taxon>Kickxellomycotina</taxon>
        <taxon>Kickxellomycetes</taxon>
        <taxon>Kickxellales</taxon>
        <taxon>Kickxellaceae</taxon>
        <taxon>Coemansia</taxon>
    </lineage>
</organism>
<dbReference type="Proteomes" id="UP001140234">
    <property type="component" value="Unassembled WGS sequence"/>
</dbReference>
<protein>
    <submittedName>
        <fullName evidence="1">Uncharacterized protein</fullName>
    </submittedName>
</protein>
<keyword evidence="2" id="KW-1185">Reference proteome</keyword>
<sequence>MADTAGDGQKPAKRKSLAEMRSARRERQRVAQEGSAETQDDARQYLETWDQRRAEWKFNKAKQLWLVRHLYVEAKVPPAVFDIAERYLGSTKGQLRETLLRDARLIANPAAAATDEQQTLRTKALGLMPSHVSKSTATAARKARQDAKRAALAAAAGKGDGDDGGAGDAEAAEASAESPDLEAELPSGARDRAQRIIAALTQPAPEPPKSTPSTKKPKRARAADSSSSDSDEEPRAKKSKKDKADKASKKDKSDRKSKAGKKSKSKADKKDKSDKKDKKDGSDKKEKASKKSKKVKSK</sequence>
<reference evidence="1" key="1">
    <citation type="submission" date="2022-07" db="EMBL/GenBank/DDBJ databases">
        <title>Phylogenomic reconstructions and comparative analyses of Kickxellomycotina fungi.</title>
        <authorList>
            <person name="Reynolds N.K."/>
            <person name="Stajich J.E."/>
            <person name="Barry K."/>
            <person name="Grigoriev I.V."/>
            <person name="Crous P."/>
            <person name="Smith M.E."/>
        </authorList>
    </citation>
    <scope>NUCLEOTIDE SEQUENCE</scope>
    <source>
        <strain evidence="1">CBS 109366</strain>
    </source>
</reference>
<proteinExistence type="predicted"/>
<accession>A0ACC1K8J6</accession>
<evidence type="ECO:0000313" key="1">
    <source>
        <dbReference type="EMBL" id="KAJ2775908.1"/>
    </source>
</evidence>
<gene>
    <name evidence="1" type="ORF">IWQ57_000065</name>
</gene>
<dbReference type="EMBL" id="JANBUJ010000001">
    <property type="protein sequence ID" value="KAJ2775908.1"/>
    <property type="molecule type" value="Genomic_DNA"/>
</dbReference>
<name>A0ACC1K8J6_9FUNG</name>
<comment type="caution">
    <text evidence="1">The sequence shown here is derived from an EMBL/GenBank/DDBJ whole genome shotgun (WGS) entry which is preliminary data.</text>
</comment>
<evidence type="ECO:0000313" key="2">
    <source>
        <dbReference type="Proteomes" id="UP001140234"/>
    </source>
</evidence>